<evidence type="ECO:0000256" key="5">
    <source>
        <dbReference type="ARBA" id="ARBA00022840"/>
    </source>
</evidence>
<dbReference type="InterPro" id="IPR050699">
    <property type="entry name" value="RNA-DNA_Helicase"/>
</dbReference>
<comment type="similarity">
    <text evidence="1">Belongs to the helicase family. SKI2 subfamily.</text>
</comment>
<dbReference type="FunFam" id="1.10.3380.30:FF:000012">
    <property type="entry name" value="Probable helicase HelY"/>
    <property type="match status" value="1"/>
</dbReference>
<name>A0A840WI28_9ACTN</name>
<dbReference type="RefSeq" id="WP_184362217.1">
    <property type="nucleotide sequence ID" value="NZ_BAAAKM010000011.1"/>
</dbReference>
<dbReference type="Pfam" id="PF08148">
    <property type="entry name" value="DSHCT"/>
    <property type="match status" value="1"/>
</dbReference>
<dbReference type="GO" id="GO:0055087">
    <property type="term" value="C:Ski complex"/>
    <property type="evidence" value="ECO:0007669"/>
    <property type="project" value="TreeGrafter"/>
</dbReference>
<dbReference type="InterPro" id="IPR048392">
    <property type="entry name" value="MTR4-like_stalk"/>
</dbReference>
<evidence type="ECO:0000259" key="9">
    <source>
        <dbReference type="PROSITE" id="PS51194"/>
    </source>
</evidence>
<dbReference type="GO" id="GO:0070478">
    <property type="term" value="P:nuclear-transcribed mRNA catabolic process, 3'-5' exonucleolytic nonsense-mediated decay"/>
    <property type="evidence" value="ECO:0007669"/>
    <property type="project" value="TreeGrafter"/>
</dbReference>
<dbReference type="Pfam" id="PF26090">
    <property type="entry name" value="SH3_HelY"/>
    <property type="match status" value="1"/>
</dbReference>
<evidence type="ECO:0000256" key="6">
    <source>
        <dbReference type="ARBA" id="ARBA00067911"/>
    </source>
</evidence>
<keyword evidence="11" id="KW-1185">Reference proteome</keyword>
<dbReference type="PROSITE" id="PS51194">
    <property type="entry name" value="HELICASE_CTER"/>
    <property type="match status" value="1"/>
</dbReference>
<proteinExistence type="inferred from homology"/>
<dbReference type="Pfam" id="PF00270">
    <property type="entry name" value="DEAD"/>
    <property type="match status" value="1"/>
</dbReference>
<dbReference type="PROSITE" id="PS51192">
    <property type="entry name" value="HELICASE_ATP_BIND_1"/>
    <property type="match status" value="1"/>
</dbReference>
<keyword evidence="2" id="KW-0547">Nucleotide-binding</keyword>
<gene>
    <name evidence="10" type="ORF">HNR07_000865</name>
</gene>
<feature type="region of interest" description="Disordered" evidence="7">
    <location>
        <begin position="229"/>
        <end position="312"/>
    </location>
</feature>
<dbReference type="GO" id="GO:0004386">
    <property type="term" value="F:helicase activity"/>
    <property type="evidence" value="ECO:0007669"/>
    <property type="project" value="UniProtKB-KW"/>
</dbReference>
<dbReference type="PANTHER" id="PTHR12131">
    <property type="entry name" value="ATP-DEPENDENT RNA AND DNA HELICASE"/>
    <property type="match status" value="1"/>
</dbReference>
<dbReference type="PANTHER" id="PTHR12131:SF1">
    <property type="entry name" value="ATP-DEPENDENT RNA HELICASE SUPV3L1, MITOCHONDRIAL-RELATED"/>
    <property type="match status" value="1"/>
</dbReference>
<dbReference type="InterPro" id="IPR058621">
    <property type="entry name" value="SH3_HelY"/>
</dbReference>
<dbReference type="GO" id="GO:0005524">
    <property type="term" value="F:ATP binding"/>
    <property type="evidence" value="ECO:0007669"/>
    <property type="project" value="UniProtKB-KW"/>
</dbReference>
<dbReference type="InterPro" id="IPR027417">
    <property type="entry name" value="P-loop_NTPase"/>
</dbReference>
<dbReference type="Pfam" id="PF00271">
    <property type="entry name" value="Helicase_C"/>
    <property type="match status" value="1"/>
</dbReference>
<dbReference type="SMART" id="SM00490">
    <property type="entry name" value="HELICc"/>
    <property type="match status" value="1"/>
</dbReference>
<dbReference type="InterPro" id="IPR012961">
    <property type="entry name" value="Ski2/MTR4_C"/>
</dbReference>
<dbReference type="FunFam" id="3.40.50.300:FF:000190">
    <property type="entry name" value="ATP-dependent RNA helicase"/>
    <property type="match status" value="1"/>
</dbReference>
<dbReference type="InterPro" id="IPR001650">
    <property type="entry name" value="Helicase_C-like"/>
</dbReference>
<keyword evidence="5" id="KW-0067">ATP-binding</keyword>
<evidence type="ECO:0000256" key="2">
    <source>
        <dbReference type="ARBA" id="ARBA00022741"/>
    </source>
</evidence>
<accession>A0A840WI28</accession>
<evidence type="ECO:0000256" key="3">
    <source>
        <dbReference type="ARBA" id="ARBA00022801"/>
    </source>
</evidence>
<dbReference type="Proteomes" id="UP000579647">
    <property type="component" value="Unassembled WGS sequence"/>
</dbReference>
<feature type="compositionally biased region" description="Basic residues" evidence="7">
    <location>
        <begin position="292"/>
        <end position="309"/>
    </location>
</feature>
<sequence length="951" mass="106171">MSSHSERYAAFRRRQSASSAAIEAFQGLYGFEFDPFQIRACKALEGGHGVLVAAPTGSGKTVVGEFAVHLALSEGTKCFYTTPIKALSNQKYNDLVKRYGADQVGLLTGDNSVNGEAPVVVMTTEVLRNMLYEGSSTLGGLAYVVMDEVHYLADRFRGAVWEEVIIHLPESVRMVALSATVSNAEEFGEWLQQVRGDTTVIVDEKRPVPLWQHVMVGKRLHDLFVDERPEETASGGEDDGEGRGGRAKRKRERRRSQQQRPREIQVGGRKLLINPYLTRTAEDDSRTTQLANRRRHPQSRARGNVRPRTRFAPPTRPMIIEELDAEGLLPAITFIFSRAGCDDAVRQCVASGLVLTTPDEADHIREYAESRCADIPRADLTVLGFDSWLRALEAGISAHHAGMLPTFKEIVEHLFSKGLIRAVFATETLALGINMPARTTVIEKLDKWNGETHAALTPGEYTQLTGRAGRRGIDVEGHAVVVWQAGTDPESVASLAGTRTYPLNSSFQPSYNMAVNLVGQVGRQRSRNMLEASFAQFQADRAVVGLVKQLRKHEEALDGYAKAAECHLGDFMEYAGLRRALSDREATLARNRSAQRRDEALESLERLRTGDIIRIPAGRYSGHAVVLDPGLKHDLPAPLVLTVDKQVKRVNSSDFPVPVHPSGRMRVPKSFSARSPRSRQDLASTLRNKLKERGTDPAYERGGRRGGHQEDPEVQRLRTELKEHPCHGCSDREDHARWAERYFRLQKDTDALRRRVEGRSHVISRTFDRVCGVLEDLEYLSGDEVSEDGAKLAKIYSELDLLVAECLRRGVWDDLNPVELAACAASLVYEARRNDDAYPRLPEGRVEEALTEMMRLWGELNEVESRHRVSFLRQPDLGFVWTAHRWARGDRLDAILRQSEMTAGDFVRTAKMLVDMLSQIAGATADPQMRSNARKAADLVRRGVVAYSSFN</sequence>
<feature type="compositionally biased region" description="Basic residues" evidence="7">
    <location>
        <begin position="245"/>
        <end position="257"/>
    </location>
</feature>
<evidence type="ECO:0000256" key="1">
    <source>
        <dbReference type="ARBA" id="ARBA00010140"/>
    </source>
</evidence>
<evidence type="ECO:0000313" key="11">
    <source>
        <dbReference type="Proteomes" id="UP000579647"/>
    </source>
</evidence>
<protein>
    <recommendedName>
        <fullName evidence="6">Probable helicase HelY</fullName>
    </recommendedName>
</protein>
<dbReference type="Gene3D" id="3.40.50.300">
    <property type="entry name" value="P-loop containing nucleotide triphosphate hydrolases"/>
    <property type="match status" value="2"/>
</dbReference>
<dbReference type="CDD" id="cd18795">
    <property type="entry name" value="SF2_C_Ski2"/>
    <property type="match status" value="1"/>
</dbReference>
<dbReference type="InterPro" id="IPR014001">
    <property type="entry name" value="Helicase_ATP-bd"/>
</dbReference>
<evidence type="ECO:0000313" key="10">
    <source>
        <dbReference type="EMBL" id="MBB5489728.1"/>
    </source>
</evidence>
<dbReference type="SMART" id="SM01142">
    <property type="entry name" value="DSHCT"/>
    <property type="match status" value="1"/>
</dbReference>
<dbReference type="SUPFAM" id="SSF52540">
    <property type="entry name" value="P-loop containing nucleoside triphosphate hydrolases"/>
    <property type="match status" value="1"/>
</dbReference>
<dbReference type="InterPro" id="IPR011545">
    <property type="entry name" value="DEAD/DEAH_box_helicase_dom"/>
</dbReference>
<feature type="compositionally biased region" description="Basic and acidic residues" evidence="7">
    <location>
        <begin position="689"/>
        <end position="712"/>
    </location>
</feature>
<comment type="caution">
    <text evidence="10">The sequence shown here is derived from an EMBL/GenBank/DDBJ whole genome shotgun (WGS) entry which is preliminary data.</text>
</comment>
<reference evidence="10 11" key="1">
    <citation type="submission" date="2020-08" db="EMBL/GenBank/DDBJ databases">
        <title>Sequencing the genomes of 1000 actinobacteria strains.</title>
        <authorList>
            <person name="Klenk H.-P."/>
        </authorList>
    </citation>
    <scope>NUCLEOTIDE SEQUENCE [LARGE SCALE GENOMIC DNA]</scope>
    <source>
        <strain evidence="10 11">DSM 44598</strain>
    </source>
</reference>
<feature type="domain" description="Helicase ATP-binding" evidence="8">
    <location>
        <begin position="41"/>
        <end position="199"/>
    </location>
</feature>
<dbReference type="EMBL" id="JACHDO010000001">
    <property type="protein sequence ID" value="MBB5489728.1"/>
    <property type="molecule type" value="Genomic_DNA"/>
</dbReference>
<dbReference type="SMART" id="SM00487">
    <property type="entry name" value="DEXDc"/>
    <property type="match status" value="1"/>
</dbReference>
<dbReference type="Gene3D" id="1.10.3380.30">
    <property type="match status" value="1"/>
</dbReference>
<dbReference type="AlphaFoldDB" id="A0A840WI28"/>
<dbReference type="GO" id="GO:0016787">
    <property type="term" value="F:hydrolase activity"/>
    <property type="evidence" value="ECO:0007669"/>
    <property type="project" value="UniProtKB-KW"/>
</dbReference>
<feature type="region of interest" description="Disordered" evidence="7">
    <location>
        <begin position="654"/>
        <end position="712"/>
    </location>
</feature>
<organism evidence="10 11">
    <name type="scientific">Nocardiopsis metallicus</name>
    <dbReference type="NCBI Taxonomy" id="179819"/>
    <lineage>
        <taxon>Bacteria</taxon>
        <taxon>Bacillati</taxon>
        <taxon>Actinomycetota</taxon>
        <taxon>Actinomycetes</taxon>
        <taxon>Streptosporangiales</taxon>
        <taxon>Nocardiopsidaceae</taxon>
        <taxon>Nocardiopsis</taxon>
    </lineage>
</organism>
<keyword evidence="3 10" id="KW-0378">Hydrolase</keyword>
<dbReference type="Pfam" id="PF21408">
    <property type="entry name" value="MTR4-like_stalk"/>
    <property type="match status" value="1"/>
</dbReference>
<keyword evidence="4 10" id="KW-0347">Helicase</keyword>
<dbReference type="GO" id="GO:0003676">
    <property type="term" value="F:nucleic acid binding"/>
    <property type="evidence" value="ECO:0007669"/>
    <property type="project" value="InterPro"/>
</dbReference>
<evidence type="ECO:0000256" key="4">
    <source>
        <dbReference type="ARBA" id="ARBA00022806"/>
    </source>
</evidence>
<evidence type="ECO:0000256" key="7">
    <source>
        <dbReference type="SAM" id="MobiDB-lite"/>
    </source>
</evidence>
<feature type="domain" description="Helicase C-terminal" evidence="9">
    <location>
        <begin position="340"/>
        <end position="519"/>
    </location>
</feature>
<evidence type="ECO:0000259" key="8">
    <source>
        <dbReference type="PROSITE" id="PS51192"/>
    </source>
</evidence>